<evidence type="ECO:0000313" key="2">
    <source>
        <dbReference type="EMBL" id="GMA87727.1"/>
    </source>
</evidence>
<feature type="region of interest" description="Disordered" evidence="1">
    <location>
        <begin position="23"/>
        <end position="56"/>
    </location>
</feature>
<dbReference type="EMBL" id="BSUZ01000001">
    <property type="protein sequence ID" value="GMA87727.1"/>
    <property type="molecule type" value="Genomic_DNA"/>
</dbReference>
<gene>
    <name evidence="2" type="ORF">GCM10025868_29770</name>
</gene>
<comment type="caution">
    <text evidence="2">The sequence shown here is derived from an EMBL/GenBank/DDBJ whole genome shotgun (WGS) entry which is preliminary data.</text>
</comment>
<evidence type="ECO:0000256" key="1">
    <source>
        <dbReference type="SAM" id="MobiDB-lite"/>
    </source>
</evidence>
<protein>
    <submittedName>
        <fullName evidence="2">Uncharacterized protein</fullName>
    </submittedName>
</protein>
<sequence length="56" mass="5886">MRDVDPDRVLIVTYDAQGRITRLDTDPRCPAAKPTPSPPTATPTAPAVTTTAPATP</sequence>
<organism evidence="2 3">
    <name type="scientific">Angustibacter aerolatus</name>
    <dbReference type="NCBI Taxonomy" id="1162965"/>
    <lineage>
        <taxon>Bacteria</taxon>
        <taxon>Bacillati</taxon>
        <taxon>Actinomycetota</taxon>
        <taxon>Actinomycetes</taxon>
        <taxon>Kineosporiales</taxon>
        <taxon>Kineosporiaceae</taxon>
    </lineage>
</organism>
<keyword evidence="3" id="KW-1185">Reference proteome</keyword>
<name>A0ABQ6JIY5_9ACTN</name>
<dbReference type="Proteomes" id="UP001157017">
    <property type="component" value="Unassembled WGS sequence"/>
</dbReference>
<accession>A0ABQ6JIY5</accession>
<reference evidence="3" key="1">
    <citation type="journal article" date="2019" name="Int. J. Syst. Evol. Microbiol.">
        <title>The Global Catalogue of Microorganisms (GCM) 10K type strain sequencing project: providing services to taxonomists for standard genome sequencing and annotation.</title>
        <authorList>
            <consortium name="The Broad Institute Genomics Platform"/>
            <consortium name="The Broad Institute Genome Sequencing Center for Infectious Disease"/>
            <person name="Wu L."/>
            <person name="Ma J."/>
        </authorList>
    </citation>
    <scope>NUCLEOTIDE SEQUENCE [LARGE SCALE GENOMIC DNA]</scope>
    <source>
        <strain evidence="3">NBRC 108730</strain>
    </source>
</reference>
<evidence type="ECO:0000313" key="3">
    <source>
        <dbReference type="Proteomes" id="UP001157017"/>
    </source>
</evidence>
<feature type="compositionally biased region" description="Low complexity" evidence="1">
    <location>
        <begin position="42"/>
        <end position="56"/>
    </location>
</feature>
<proteinExistence type="predicted"/>